<name>A0A1H1YLN6_9ACTN</name>
<keyword evidence="2" id="KW-1185">Reference proteome</keyword>
<organism evidence="1 2">
    <name type="scientific">Actinoplanes derwentensis</name>
    <dbReference type="NCBI Taxonomy" id="113562"/>
    <lineage>
        <taxon>Bacteria</taxon>
        <taxon>Bacillati</taxon>
        <taxon>Actinomycetota</taxon>
        <taxon>Actinomycetes</taxon>
        <taxon>Micromonosporales</taxon>
        <taxon>Micromonosporaceae</taxon>
        <taxon>Actinoplanes</taxon>
    </lineage>
</organism>
<proteinExistence type="predicted"/>
<dbReference type="EMBL" id="LT629758">
    <property type="protein sequence ID" value="SDT22265.1"/>
    <property type="molecule type" value="Genomic_DNA"/>
</dbReference>
<dbReference type="STRING" id="113562.SAMN04489716_2905"/>
<dbReference type="RefSeq" id="WP_092545046.1">
    <property type="nucleotide sequence ID" value="NZ_BOMJ01000001.1"/>
</dbReference>
<protein>
    <submittedName>
        <fullName evidence="1">Uncharacterized protein</fullName>
    </submittedName>
</protein>
<dbReference type="Proteomes" id="UP000198688">
    <property type="component" value="Chromosome I"/>
</dbReference>
<dbReference type="OrthoDB" id="3287727at2"/>
<reference evidence="1 2" key="1">
    <citation type="submission" date="2016-10" db="EMBL/GenBank/DDBJ databases">
        <authorList>
            <person name="de Groot N.N."/>
        </authorList>
    </citation>
    <scope>NUCLEOTIDE SEQUENCE [LARGE SCALE GENOMIC DNA]</scope>
    <source>
        <strain evidence="1 2">DSM 43941</strain>
    </source>
</reference>
<evidence type="ECO:0000313" key="1">
    <source>
        <dbReference type="EMBL" id="SDT22265.1"/>
    </source>
</evidence>
<evidence type="ECO:0000313" key="2">
    <source>
        <dbReference type="Proteomes" id="UP000198688"/>
    </source>
</evidence>
<dbReference type="AlphaFoldDB" id="A0A1H1YLN6"/>
<gene>
    <name evidence="1" type="ORF">SAMN04489716_2905</name>
</gene>
<sequence>MWARWEADTAARKQWRRTRTDDVLVARPGRLLANPRREARDTTHLLRMLLQHDDNRSVRLLRHLGVCIPHGFGSAEHTPDR</sequence>
<accession>A0A1H1YLN6</accession>